<keyword evidence="2 3" id="KW-0520">NAD</keyword>
<feature type="binding site" evidence="3">
    <location>
        <position position="96"/>
    </location>
    <ligand>
        <name>substrate</name>
    </ligand>
</feature>
<feature type="binding site" evidence="3">
    <location>
        <position position="259"/>
    </location>
    <ligand>
        <name>NAD(+)</name>
        <dbReference type="ChEBI" id="CHEBI:57540"/>
    </ligand>
</feature>
<comment type="function">
    <text evidence="3">NAD-dependent lysine deacetylase that specifically removes acetyl groups on target proteins. Also acts as a protein-lysine deacylase by mediating protein desuccinylation and de-2-hydroxyisobutyrylation. Modulates the activities of several proteins which are inactive in their acylated form.</text>
</comment>
<dbReference type="AlphaFoldDB" id="A0A022PGG9"/>
<comment type="similarity">
    <text evidence="3">Belongs to the sirtuin family. Class III subfamily.</text>
</comment>
<evidence type="ECO:0000313" key="6">
    <source>
        <dbReference type="EMBL" id="EYU14023.1"/>
    </source>
</evidence>
<feature type="binding site" evidence="3">
    <location>
        <begin position="215"/>
        <end position="217"/>
    </location>
    <ligand>
        <name>NAD(+)</name>
        <dbReference type="ChEBI" id="CHEBI:57540"/>
    </ligand>
</feature>
<dbReference type="InterPro" id="IPR026590">
    <property type="entry name" value="Ssirtuin_cat_dom"/>
</dbReference>
<dbReference type="GO" id="GO:0017136">
    <property type="term" value="F:histone deacetylase activity, NAD-dependent"/>
    <property type="evidence" value="ECO:0007669"/>
    <property type="project" value="TreeGrafter"/>
</dbReference>
<dbReference type="HAMAP" id="MF_01121">
    <property type="entry name" value="Sirtuin_ClassIII"/>
    <property type="match status" value="1"/>
</dbReference>
<feature type="binding site" evidence="3">
    <location>
        <begin position="130"/>
        <end position="133"/>
    </location>
    <ligand>
        <name>NAD(+)</name>
        <dbReference type="ChEBI" id="CHEBI:57540"/>
    </ligand>
</feature>
<dbReference type="Pfam" id="PF02146">
    <property type="entry name" value="SIR2"/>
    <property type="match status" value="1"/>
</dbReference>
<keyword evidence="3" id="KW-0963">Cytoplasm</keyword>
<dbReference type="GO" id="GO:0008270">
    <property type="term" value="F:zinc ion binding"/>
    <property type="evidence" value="ECO:0007669"/>
    <property type="project" value="UniProtKB-UniRule"/>
</dbReference>
<keyword evidence="6" id="KW-0378">Hydrolase</keyword>
<dbReference type="Gene3D" id="3.30.1600.10">
    <property type="entry name" value="SIR2/SIRT2 'Small Domain"/>
    <property type="match status" value="1"/>
</dbReference>
<dbReference type="EMBL" id="JFGV01000061">
    <property type="protein sequence ID" value="EYU14023.1"/>
    <property type="molecule type" value="Genomic_DNA"/>
</dbReference>
<dbReference type="PANTHER" id="PTHR11085:SF4">
    <property type="entry name" value="NAD-DEPENDENT PROTEIN DEACYLASE"/>
    <property type="match status" value="1"/>
</dbReference>
<comment type="caution">
    <text evidence="3 4">Lacks conserved residue(s) required for the propagation of feature annotation.</text>
</comment>
<feature type="active site" description="Proton acceptor" evidence="3">
    <location>
        <position position="148"/>
    </location>
</feature>
<feature type="domain" description="Deacetylase sirtuin-type" evidence="5">
    <location>
        <begin position="23"/>
        <end position="280"/>
    </location>
</feature>
<dbReference type="GO" id="GO:0036055">
    <property type="term" value="F:protein-succinyllysine desuccinylase activity"/>
    <property type="evidence" value="ECO:0007669"/>
    <property type="project" value="UniProtKB-UniRule"/>
</dbReference>
<evidence type="ECO:0000256" key="2">
    <source>
        <dbReference type="ARBA" id="ARBA00023027"/>
    </source>
</evidence>
<dbReference type="PATRIC" id="fig|1393736.3.peg.3546"/>
<comment type="caution">
    <text evidence="6">The sequence shown here is derived from an EMBL/GenBank/DDBJ whole genome shotgun (WGS) entry which is preliminary data.</text>
</comment>
<dbReference type="InterPro" id="IPR050134">
    <property type="entry name" value="NAD-dep_sirtuin_deacylases"/>
</dbReference>
<dbReference type="Proteomes" id="UP000023464">
    <property type="component" value="Unassembled WGS sequence"/>
</dbReference>
<dbReference type="InterPro" id="IPR026591">
    <property type="entry name" value="Sirtuin_cat_small_dom_sf"/>
</dbReference>
<dbReference type="GO" id="GO:0160013">
    <property type="term" value="F:NAD-dependent protein de-2-hydroxyisobutyrylase activity"/>
    <property type="evidence" value="ECO:0007669"/>
    <property type="project" value="RHEA"/>
</dbReference>
<organism evidence="6 7">
    <name type="scientific">Photorhabdus aegyptia</name>
    <dbReference type="NCBI Taxonomy" id="2805098"/>
    <lineage>
        <taxon>Bacteria</taxon>
        <taxon>Pseudomonadati</taxon>
        <taxon>Pseudomonadota</taxon>
        <taxon>Gammaproteobacteria</taxon>
        <taxon>Enterobacterales</taxon>
        <taxon>Morganellaceae</taxon>
        <taxon>Photorhabdus</taxon>
    </lineage>
</organism>
<evidence type="ECO:0000256" key="4">
    <source>
        <dbReference type="PROSITE-ProRule" id="PRU00236"/>
    </source>
</evidence>
<dbReference type="InterPro" id="IPR003000">
    <property type="entry name" value="Sirtuin"/>
</dbReference>
<comment type="catalytic activity">
    <reaction evidence="3">
        <text>N(6)-(2-hydroxyisobutanoyl)-L-lysyl-[protein] + NAD(+) + H2O = 2''-O-(2-hydroxyisobutanoyl)-ADP-D-ribose + nicotinamide + L-lysyl-[protein]</text>
        <dbReference type="Rhea" id="RHEA:24364"/>
        <dbReference type="Rhea" id="RHEA-COMP:9752"/>
        <dbReference type="Rhea" id="RHEA-COMP:15921"/>
        <dbReference type="ChEBI" id="CHEBI:15377"/>
        <dbReference type="ChEBI" id="CHEBI:17154"/>
        <dbReference type="ChEBI" id="CHEBI:29969"/>
        <dbReference type="ChEBI" id="CHEBI:57540"/>
        <dbReference type="ChEBI" id="CHEBI:144968"/>
        <dbReference type="ChEBI" id="CHEBI:144969"/>
    </reaction>
</comment>
<reference evidence="6 7" key="1">
    <citation type="submission" date="2014-03" db="EMBL/GenBank/DDBJ databases">
        <title>Draft Genome of Photorhabdus luminescens BA1, an Egyptian Isolate.</title>
        <authorList>
            <person name="Ghazal S."/>
            <person name="Hurst S.G.IV."/>
            <person name="Morris K."/>
            <person name="Thomas K."/>
            <person name="Tisa L.S."/>
        </authorList>
    </citation>
    <scope>NUCLEOTIDE SEQUENCE [LARGE SCALE GENOMIC DNA]</scope>
    <source>
        <strain evidence="6 7">BA1</strain>
    </source>
</reference>
<evidence type="ECO:0000259" key="5">
    <source>
        <dbReference type="PROSITE" id="PS50305"/>
    </source>
</evidence>
<dbReference type="RefSeq" id="WP_036781485.1">
    <property type="nucleotide sequence ID" value="NZ_CAWLTM010000054.1"/>
</dbReference>
<keyword evidence="7" id="KW-1185">Reference proteome</keyword>
<comment type="catalytic activity">
    <reaction evidence="3">
        <text>N(6)-succinyl-L-lysyl-[protein] + NAD(+) + H2O = 2''-O-succinyl-ADP-D-ribose + nicotinamide + L-lysyl-[protein]</text>
        <dbReference type="Rhea" id="RHEA:47668"/>
        <dbReference type="Rhea" id="RHEA-COMP:9752"/>
        <dbReference type="Rhea" id="RHEA-COMP:11877"/>
        <dbReference type="ChEBI" id="CHEBI:15377"/>
        <dbReference type="ChEBI" id="CHEBI:17154"/>
        <dbReference type="ChEBI" id="CHEBI:29969"/>
        <dbReference type="ChEBI" id="CHEBI:57540"/>
        <dbReference type="ChEBI" id="CHEBI:87830"/>
        <dbReference type="ChEBI" id="CHEBI:87832"/>
    </reaction>
</comment>
<comment type="catalytic activity">
    <reaction evidence="3">
        <text>N(6)-acetyl-L-lysyl-[protein] + NAD(+) + H2O = 2''-O-acetyl-ADP-D-ribose + nicotinamide + L-lysyl-[protein]</text>
        <dbReference type="Rhea" id="RHEA:43636"/>
        <dbReference type="Rhea" id="RHEA-COMP:9752"/>
        <dbReference type="Rhea" id="RHEA-COMP:10731"/>
        <dbReference type="ChEBI" id="CHEBI:15377"/>
        <dbReference type="ChEBI" id="CHEBI:17154"/>
        <dbReference type="ChEBI" id="CHEBI:29969"/>
        <dbReference type="ChEBI" id="CHEBI:57540"/>
        <dbReference type="ChEBI" id="CHEBI:61930"/>
        <dbReference type="ChEBI" id="CHEBI:83767"/>
        <dbReference type="EC" id="2.3.1.286"/>
    </reaction>
</comment>
<keyword evidence="1" id="KW-0808">Transferase</keyword>
<dbReference type="GO" id="GO:0036054">
    <property type="term" value="F:protein-malonyllysine demalonylase activity"/>
    <property type="evidence" value="ECO:0007669"/>
    <property type="project" value="InterPro"/>
</dbReference>
<dbReference type="GO" id="GO:0070403">
    <property type="term" value="F:NAD+ binding"/>
    <property type="evidence" value="ECO:0007669"/>
    <property type="project" value="UniProtKB-UniRule"/>
</dbReference>
<comment type="subcellular location">
    <subcellularLocation>
        <location evidence="3">Cytoplasm</location>
    </subcellularLocation>
</comment>
<evidence type="ECO:0000256" key="1">
    <source>
        <dbReference type="ARBA" id="ARBA00022679"/>
    </source>
</evidence>
<dbReference type="CDD" id="cd01412">
    <property type="entry name" value="SIRT5_Af1_CobB"/>
    <property type="match status" value="1"/>
</dbReference>
<protein>
    <recommendedName>
        <fullName evidence="3">NAD-dependent protein deacylase</fullName>
        <ecNumber evidence="3">2.3.1.286</ecNumber>
    </recommendedName>
    <alternativeName>
        <fullName evidence="3">Regulatory protein SIR2 homolog</fullName>
    </alternativeName>
</protein>
<sequence length="283" mass="32519">MRVRRRLSRLGRLRKVKRVRQQRFRSRIFYRDNRLALNMKKPYIVVLTGAGISAESGIRTFRSSDGLWEEHRVEDVATPEGFQKDPELVQAFYNARRHQLQQSEIKPNAAHYALAALERELGDNFLLITQNIDNLHERAGSYRTVHMHGELLKIRCCQSGQVFEWTGDLTTDERCHCCQFPSPLRPHVVWFGEMPLEMEQIYSALAQADIFIAIGTSGHVYPAAGFVHEAKLAGAHTVELNLEPSQVESLFDEKHYGPASKIVDEYARRLIDSIKEFKADLTQ</sequence>
<dbReference type="SUPFAM" id="SSF52467">
    <property type="entry name" value="DHS-like NAD/FAD-binding domain"/>
    <property type="match status" value="1"/>
</dbReference>
<feature type="binding site" evidence="3">
    <location>
        <position position="175"/>
    </location>
    <ligand>
        <name>Zn(2+)</name>
        <dbReference type="ChEBI" id="CHEBI:29105"/>
    </ligand>
</feature>
<feature type="binding site" evidence="3">
    <location>
        <position position="93"/>
    </location>
    <ligand>
        <name>substrate</name>
    </ligand>
</feature>
<proteinExistence type="inferred from homology"/>
<keyword evidence="3" id="KW-0862">Zinc</keyword>
<accession>A0A022PGG9</accession>
<keyword evidence="3" id="KW-0479">Metal-binding</keyword>
<evidence type="ECO:0000256" key="3">
    <source>
        <dbReference type="HAMAP-Rule" id="MF_01121"/>
    </source>
</evidence>
<dbReference type="InterPro" id="IPR029035">
    <property type="entry name" value="DHS-like_NAD/FAD-binding_dom"/>
</dbReference>
<feature type="binding site" evidence="3">
    <location>
        <begin position="241"/>
        <end position="243"/>
    </location>
    <ligand>
        <name>NAD(+)</name>
        <dbReference type="ChEBI" id="CHEBI:57540"/>
    </ligand>
</feature>
<dbReference type="PANTHER" id="PTHR11085">
    <property type="entry name" value="NAD-DEPENDENT PROTEIN DEACYLASE SIRTUIN-5, MITOCHONDRIAL-RELATED"/>
    <property type="match status" value="1"/>
</dbReference>
<gene>
    <name evidence="3" type="primary">cobB</name>
    <name evidence="6" type="ORF">BA1DRAFT_03473</name>
</gene>
<dbReference type="GO" id="GO:0005737">
    <property type="term" value="C:cytoplasm"/>
    <property type="evidence" value="ECO:0007669"/>
    <property type="project" value="UniProtKB-SubCell"/>
</dbReference>
<dbReference type="InterPro" id="IPR027546">
    <property type="entry name" value="Sirtuin_class_III"/>
</dbReference>
<comment type="domain">
    <text evidence="3">2 residues (Tyr-93 and Arg-96) present in a large hydrophobic pocket are probably involved in substrate specificity. They are important for desuccinylation activity, but dispensable for deacetylation activity.</text>
</comment>
<dbReference type="PROSITE" id="PS50305">
    <property type="entry name" value="SIRTUIN"/>
    <property type="match status" value="1"/>
</dbReference>
<evidence type="ECO:0000313" key="7">
    <source>
        <dbReference type="Proteomes" id="UP000023464"/>
    </source>
</evidence>
<dbReference type="NCBIfam" id="NF001755">
    <property type="entry name" value="PRK00481.1-5"/>
    <property type="match status" value="1"/>
</dbReference>
<feature type="binding site" evidence="3">
    <location>
        <begin position="49"/>
        <end position="68"/>
    </location>
    <ligand>
        <name>NAD(+)</name>
        <dbReference type="ChEBI" id="CHEBI:57540"/>
    </ligand>
</feature>
<dbReference type="Gene3D" id="3.40.50.1220">
    <property type="entry name" value="TPP-binding domain"/>
    <property type="match status" value="1"/>
</dbReference>
<feature type="binding site" evidence="3">
    <location>
        <position position="156"/>
    </location>
    <ligand>
        <name>Zn(2+)</name>
        <dbReference type="ChEBI" id="CHEBI:29105"/>
    </ligand>
</feature>
<comment type="cofactor">
    <cofactor evidence="3">
        <name>Zn(2+)</name>
        <dbReference type="ChEBI" id="CHEBI:29105"/>
    </cofactor>
    <text evidence="3">Binds 1 zinc ion per subunit.</text>
</comment>
<name>A0A022PGG9_9GAMM</name>
<dbReference type="EC" id="2.3.1.286" evidence="3"/>